<feature type="compositionally biased region" description="Low complexity" evidence="1">
    <location>
        <begin position="272"/>
        <end position="284"/>
    </location>
</feature>
<proteinExistence type="predicted"/>
<evidence type="ECO:0000313" key="4">
    <source>
        <dbReference type="Proteomes" id="UP000613580"/>
    </source>
</evidence>
<evidence type="ECO:0000256" key="2">
    <source>
        <dbReference type="SAM" id="Phobius"/>
    </source>
</evidence>
<feature type="transmembrane region" description="Helical" evidence="2">
    <location>
        <begin position="1069"/>
        <end position="1091"/>
    </location>
</feature>
<evidence type="ECO:0000313" key="3">
    <source>
        <dbReference type="EMBL" id="KAF7320535.1"/>
    </source>
</evidence>
<dbReference type="AlphaFoldDB" id="A0A8H6TMY1"/>
<reference evidence="3" key="1">
    <citation type="submission" date="2020-05" db="EMBL/GenBank/DDBJ databases">
        <title>Mycena genomes resolve the evolution of fungal bioluminescence.</title>
        <authorList>
            <person name="Tsai I.J."/>
        </authorList>
    </citation>
    <scope>NUCLEOTIDE SEQUENCE</scope>
    <source>
        <strain evidence="3">110903Hualien_Pintung</strain>
    </source>
</reference>
<comment type="caution">
    <text evidence="3">The sequence shown here is derived from an EMBL/GenBank/DDBJ whole genome shotgun (WGS) entry which is preliminary data.</text>
</comment>
<feature type="compositionally biased region" description="Polar residues" evidence="1">
    <location>
        <begin position="600"/>
        <end position="609"/>
    </location>
</feature>
<organism evidence="3 4">
    <name type="scientific">Mycena chlorophos</name>
    <name type="common">Agaric fungus</name>
    <name type="synonym">Agaricus chlorophos</name>
    <dbReference type="NCBI Taxonomy" id="658473"/>
    <lineage>
        <taxon>Eukaryota</taxon>
        <taxon>Fungi</taxon>
        <taxon>Dikarya</taxon>
        <taxon>Basidiomycota</taxon>
        <taxon>Agaricomycotina</taxon>
        <taxon>Agaricomycetes</taxon>
        <taxon>Agaricomycetidae</taxon>
        <taxon>Agaricales</taxon>
        <taxon>Marasmiineae</taxon>
        <taxon>Mycenaceae</taxon>
        <taxon>Mycena</taxon>
    </lineage>
</organism>
<feature type="compositionally biased region" description="Basic and acidic residues" evidence="1">
    <location>
        <begin position="155"/>
        <end position="172"/>
    </location>
</feature>
<feature type="compositionally biased region" description="Basic residues" evidence="1">
    <location>
        <begin position="586"/>
        <end position="598"/>
    </location>
</feature>
<accession>A0A8H6TMY1</accession>
<keyword evidence="4" id="KW-1185">Reference proteome</keyword>
<protein>
    <submittedName>
        <fullName evidence="3">Uncharacterized protein</fullName>
    </submittedName>
</protein>
<feature type="compositionally biased region" description="Polar residues" evidence="1">
    <location>
        <begin position="113"/>
        <end position="122"/>
    </location>
</feature>
<feature type="compositionally biased region" description="Low complexity" evidence="1">
    <location>
        <begin position="60"/>
        <end position="100"/>
    </location>
</feature>
<feature type="transmembrane region" description="Helical" evidence="2">
    <location>
        <begin position="865"/>
        <end position="883"/>
    </location>
</feature>
<feature type="region of interest" description="Disordered" evidence="1">
    <location>
        <begin position="566"/>
        <end position="609"/>
    </location>
</feature>
<feature type="region of interest" description="Disordered" evidence="1">
    <location>
        <begin position="1"/>
        <end position="134"/>
    </location>
</feature>
<gene>
    <name evidence="3" type="ORF">HMN09_00137200</name>
</gene>
<keyword evidence="2" id="KW-1133">Transmembrane helix</keyword>
<sequence>MGGVMRRASSVVAIGNTSRPSTPSAVPGDDTSRRSSTGSGSIARNADAKKSTTSLNGQTAASPAPAPASAESVPAVEQAPAAPAVDDAAPAPTVVEPTSASVEPSPTPEAAPNGTTNGDATDSASPSPKPSPAIKRLLPIASQYQSYPSPISESPVREDAANAQEAADKAQRDAVVGPSPLANVVAVEDAAPAAQAQGGYVPPAVVLDSSNPGAFTDEPEEMHMHMHADENEPVVASAQPMAEQLGVVPDPVVERVVVAATPVPVVVEDAPAPVGMPQPEAAPAAPAPSMPEPEPATLIAVPIPAPAIDADTEPAPVFSNISYFDIVPRPAPPAEDISPNSTITVVPGTRTALEAEEQWRSATATKVEAEPFPYDAKPVPIGEVTVDTLPVPESAATATASQPIPIPIPNAPAAAPVAVPVEELQDMDMDEVVPVPDVWREDEGVGVGRTMPVPVPVANPELYSNPEEDPFADPPMRPRTVDDGVFLVPIPVVDVEEPMDSGYGAGFADQQAQAQAPVQEPRFSTLPVPMPVGIPFPQGPFGSIHSMYSGDKSPNREFFERMLQQEASTDEHRPLLGRPLTPPSNGHHHHHHHHRKYHSTAVNDDPSTQGQNLHDLGWLVYALPDGLGVYYVHPTLRVTTDADLRVPVVLARVGRALGYSADAEQVVFAGRTELWLREVAVPQRKGQGTGKGGKGKGRAGRGESIAELGLTRWSIDHAKREVAARDGVSGVEDHLDMEYRYWAYMESHPAHSVVPYTVRREAMNLLTWSWTDRLLPPQEQALPPPFTQEECQELLALLRSFGDAPQPENGIQSVVLTRVVSRIMLRLALWRQHHFRPHKALPVDSFVGSGVTKSAFRTPGFARKAVDVLLSCVLLGVPFLFYDRHAGAGVGGDAERGVARLRKNLLPILVVGACTCLLAAILLSTSITFLSLPGLDRLPPTRTIVLVVAVLAGASVVAGLGALFRLKRDVDVVDLGVLGVAGKDQGARFAGALRFDPAAVRFGSGAAQAGAGARGEGMLLVSSRSLILSLPLVFLVYAVVGFVAAVVLYTYSSSGAGTGAGAFPMYTRWAVLGAAGGLAGVLFMAGLLVVVRR</sequence>
<feature type="transmembrane region" description="Helical" evidence="2">
    <location>
        <begin position="904"/>
        <end position="932"/>
    </location>
</feature>
<feature type="transmembrane region" description="Helical" evidence="2">
    <location>
        <begin position="944"/>
        <end position="964"/>
    </location>
</feature>
<keyword evidence="2" id="KW-0472">Membrane</keyword>
<keyword evidence="2" id="KW-0812">Transmembrane</keyword>
<feature type="compositionally biased region" description="Polar residues" evidence="1">
    <location>
        <begin position="15"/>
        <end position="24"/>
    </location>
</feature>
<dbReference type="EMBL" id="JACAZE010000002">
    <property type="protein sequence ID" value="KAF7320535.1"/>
    <property type="molecule type" value="Genomic_DNA"/>
</dbReference>
<feature type="transmembrane region" description="Helical" evidence="2">
    <location>
        <begin position="1026"/>
        <end position="1049"/>
    </location>
</feature>
<feature type="region of interest" description="Disordered" evidence="1">
    <location>
        <begin position="272"/>
        <end position="291"/>
    </location>
</feature>
<dbReference type="OrthoDB" id="3245306at2759"/>
<evidence type="ECO:0000256" key="1">
    <source>
        <dbReference type="SAM" id="MobiDB-lite"/>
    </source>
</evidence>
<dbReference type="Proteomes" id="UP000613580">
    <property type="component" value="Unassembled WGS sequence"/>
</dbReference>
<name>A0A8H6TMY1_MYCCL</name>
<feature type="region of interest" description="Disordered" evidence="1">
    <location>
        <begin position="146"/>
        <end position="174"/>
    </location>
</feature>